<sequence>MFAVDLDRTMIYSKRWFSEADYATAVCVERRDGAEVSFMTATAAHALTLLNSRHPVVPATARTVAQYGRITLPGGPYRFAVTTNGGVILVDEQPDPVWEATVAAAIRAESAVLDEVLQALQARISDEWVRKVVVADDCFVYCVVDESKLPTDFVESWHHWCQLRGWQVTRQDQTIYTVPRPLCKSHAVLEIKRRLESTGELAVAAPFIAAGDGALDAGLLATASVAIVPAHSGLRPGGATVTAAHGARAAEEILALCLVQHRAGVS</sequence>
<name>A0A343VRL5_9MYCO</name>
<reference evidence="1" key="1">
    <citation type="journal article" date="2018" name="Front. Microbiol.">
        <title>Beyond the Limits: tRNA Array Units in Mycobacterium Genomes.</title>
        <authorList>
            <person name="Morgado S.M."/>
            <person name="Vicente A.C."/>
        </authorList>
    </citation>
    <scope>NUCLEOTIDE SEQUENCE</scope>
    <source>
        <strain evidence="1">CBMA 213</strain>
        <plasmid evidence="1">pCBMA213_1</plasmid>
    </source>
</reference>
<keyword evidence="1" id="KW-0614">Plasmid</keyword>
<geneLocation type="plasmid" evidence="1">
    <name>pCBMA213_1</name>
</geneLocation>
<proteinExistence type="predicted"/>
<dbReference type="InterPro" id="IPR036412">
    <property type="entry name" value="HAD-like_sf"/>
</dbReference>
<dbReference type="PIRSF" id="PIRSF030802">
    <property type="entry name" value="UCP030802"/>
    <property type="match status" value="1"/>
</dbReference>
<dbReference type="AlphaFoldDB" id="A0A343VRL5"/>
<evidence type="ECO:0000313" key="1">
    <source>
        <dbReference type="EMBL" id="AVN58539.1"/>
    </source>
</evidence>
<gene>
    <name evidence="1" type="ORF">B5P44_p00244</name>
</gene>
<dbReference type="EMBL" id="MF600313">
    <property type="protein sequence ID" value="AVN58539.1"/>
    <property type="molecule type" value="Genomic_DNA"/>
</dbReference>
<dbReference type="InterPro" id="IPR023214">
    <property type="entry name" value="HAD_sf"/>
</dbReference>
<dbReference type="SUPFAM" id="SSF56784">
    <property type="entry name" value="HAD-like"/>
    <property type="match status" value="1"/>
</dbReference>
<evidence type="ECO:0008006" key="2">
    <source>
        <dbReference type="Google" id="ProtNLM"/>
    </source>
</evidence>
<dbReference type="InterPro" id="IPR024197">
    <property type="entry name" value="TPP-like"/>
</dbReference>
<dbReference type="Gene3D" id="3.40.50.1000">
    <property type="entry name" value="HAD superfamily/HAD-like"/>
    <property type="match status" value="1"/>
</dbReference>
<accession>A0A343VRL5</accession>
<protein>
    <recommendedName>
        <fullName evidence="2">HAD family hydrolase</fullName>
    </recommendedName>
</protein>
<dbReference type="RefSeq" id="WP_172692687.1">
    <property type="nucleotide sequence ID" value="NZ_MF600313.1"/>
</dbReference>
<organism evidence="1">
    <name type="scientific">Mycolicibacterium sp. CBMA 213</name>
    <dbReference type="NCBI Taxonomy" id="1968788"/>
    <lineage>
        <taxon>Bacteria</taxon>
        <taxon>Bacillati</taxon>
        <taxon>Actinomycetota</taxon>
        <taxon>Actinomycetes</taxon>
        <taxon>Mycobacteriales</taxon>
        <taxon>Mycobacteriaceae</taxon>
        <taxon>Mycolicibacterium</taxon>
    </lineage>
</organism>